<evidence type="ECO:0000256" key="2">
    <source>
        <dbReference type="ARBA" id="ARBA00023445"/>
    </source>
</evidence>
<dbReference type="Pfam" id="PF01370">
    <property type="entry name" value="Epimerase"/>
    <property type="match status" value="1"/>
</dbReference>
<name>A0A8H4RQK8_9HELO</name>
<comment type="caution">
    <text evidence="4">The sequence shown here is derived from an EMBL/GenBank/DDBJ whole genome shotgun (WGS) entry which is preliminary data.</text>
</comment>
<dbReference type="EMBL" id="JAAMPI010000197">
    <property type="protein sequence ID" value="KAF4634262.1"/>
    <property type="molecule type" value="Genomic_DNA"/>
</dbReference>
<dbReference type="GO" id="GO:0016616">
    <property type="term" value="F:oxidoreductase activity, acting on the CH-OH group of donors, NAD or NADP as acceptor"/>
    <property type="evidence" value="ECO:0007669"/>
    <property type="project" value="TreeGrafter"/>
</dbReference>
<protein>
    <recommendedName>
        <fullName evidence="3">NAD-dependent epimerase/dehydratase domain-containing protein</fullName>
    </recommendedName>
</protein>
<dbReference type="AlphaFoldDB" id="A0A8H4RQK8"/>
<proteinExistence type="inferred from homology"/>
<feature type="domain" description="NAD-dependent epimerase/dehydratase" evidence="3">
    <location>
        <begin position="91"/>
        <end position="338"/>
    </location>
</feature>
<dbReference type="Proteomes" id="UP000566819">
    <property type="component" value="Unassembled WGS sequence"/>
</dbReference>
<dbReference type="PANTHER" id="PTHR10366">
    <property type="entry name" value="NAD DEPENDENT EPIMERASE/DEHYDRATASE"/>
    <property type="match status" value="1"/>
</dbReference>
<evidence type="ECO:0000259" key="3">
    <source>
        <dbReference type="Pfam" id="PF01370"/>
    </source>
</evidence>
<gene>
    <name evidence="4" type="ORF">G7Y89_g3840</name>
</gene>
<dbReference type="InterPro" id="IPR050425">
    <property type="entry name" value="NAD(P)_dehydrat-like"/>
</dbReference>
<reference evidence="4 5" key="1">
    <citation type="submission" date="2020-03" db="EMBL/GenBank/DDBJ databases">
        <title>Draft Genome Sequence of Cudoniella acicularis.</title>
        <authorList>
            <person name="Buettner E."/>
            <person name="Kellner H."/>
        </authorList>
    </citation>
    <scope>NUCLEOTIDE SEQUENCE [LARGE SCALE GENOMIC DNA]</scope>
    <source>
        <strain evidence="4 5">DSM 108380</strain>
    </source>
</reference>
<dbReference type="InterPro" id="IPR036291">
    <property type="entry name" value="NAD(P)-bd_dom_sf"/>
</dbReference>
<dbReference type="Gene3D" id="3.40.50.720">
    <property type="entry name" value="NAD(P)-binding Rossmann-like Domain"/>
    <property type="match status" value="1"/>
</dbReference>
<evidence type="ECO:0000313" key="5">
    <source>
        <dbReference type="Proteomes" id="UP000566819"/>
    </source>
</evidence>
<organism evidence="4 5">
    <name type="scientific">Cudoniella acicularis</name>
    <dbReference type="NCBI Taxonomy" id="354080"/>
    <lineage>
        <taxon>Eukaryota</taxon>
        <taxon>Fungi</taxon>
        <taxon>Dikarya</taxon>
        <taxon>Ascomycota</taxon>
        <taxon>Pezizomycotina</taxon>
        <taxon>Leotiomycetes</taxon>
        <taxon>Helotiales</taxon>
        <taxon>Tricladiaceae</taxon>
        <taxon>Cudoniella</taxon>
    </lineage>
</organism>
<sequence length="419" mass="46542">MDDLIDSLIRDVESDYPTLDEGLEFAFFLRKQALESSDERAVFDSGETVYVKIVDDEGAEYIWDYTPSGGRCPSFYGRFCINSTIKMPKTLVTGANGFFAAHVIDQLIAEGHDVTGSVRSESKGQQILARHPEYKGHLDFVLVSDYTVSGTWDAAFHKTAFDYVIHTAAPLLDDPRNVDFDENFLAPSVKGHSASTYGKNVKAIAVTGSVNAITTGEDVATRVYNSQEWLPLSIEDARKDQNPYYSYCVAKAESEKAIWQYVKAEKPHYSVTVLLPALIFGPPIQPIFDLKKMNYSTDVFYSLFNGTYDVTPPTSFPSYIDARDLATAHIKSLTTPAVFNQRLVVGGLPYSSQLAVNALKNVHQLAGRLPKDNGEVTPVAQFGDVKEWNQKLNLQLRAPDQTFGDAARTVLELEKEFKA</sequence>
<keyword evidence="5" id="KW-1185">Reference proteome</keyword>
<dbReference type="SUPFAM" id="SSF51735">
    <property type="entry name" value="NAD(P)-binding Rossmann-fold domains"/>
    <property type="match status" value="1"/>
</dbReference>
<accession>A0A8H4RQK8</accession>
<dbReference type="InterPro" id="IPR001509">
    <property type="entry name" value="Epimerase_deHydtase"/>
</dbReference>
<comment type="similarity">
    <text evidence="2">Belongs to the NAD(P)-dependent epimerase/dehydratase family. Dihydroflavonol-4-reductase subfamily.</text>
</comment>
<dbReference type="OrthoDB" id="2735536at2759"/>
<dbReference type="PANTHER" id="PTHR10366:SF564">
    <property type="entry name" value="STEROL-4-ALPHA-CARBOXYLATE 3-DEHYDROGENASE, DECARBOXYLATING"/>
    <property type="match status" value="1"/>
</dbReference>
<keyword evidence="1" id="KW-0560">Oxidoreductase</keyword>
<evidence type="ECO:0000256" key="1">
    <source>
        <dbReference type="ARBA" id="ARBA00023002"/>
    </source>
</evidence>
<evidence type="ECO:0000313" key="4">
    <source>
        <dbReference type="EMBL" id="KAF4634262.1"/>
    </source>
</evidence>